<sequence>MDGETGKFVTDVNKVTLLLKSTTNYNPMDLDQASKMAALLSFRIRISLCPCATLLPREMSDRCAPHMRCACAGWGAAAINVAPIMLLLLCVRYYLLLAVARDSVRVEIVKANNLVCGGEGHAASKNLHVFLPPIKTQKE</sequence>
<dbReference type="Proteomes" id="UP001064048">
    <property type="component" value="Chromosome Z"/>
</dbReference>
<proteinExistence type="predicted"/>
<keyword evidence="2" id="KW-1185">Reference proteome</keyword>
<reference evidence="1 2" key="1">
    <citation type="journal article" date="2022" name="Genome Biol. Evol.">
        <title>The Spruce Budworm Genome: Reconstructing the Evolutionary History of Antifreeze Proteins.</title>
        <authorList>
            <person name="Beliveau C."/>
            <person name="Gagne P."/>
            <person name="Picq S."/>
            <person name="Vernygora O."/>
            <person name="Keeling C.I."/>
            <person name="Pinkney K."/>
            <person name="Doucet D."/>
            <person name="Wen F."/>
            <person name="Johnston J.S."/>
            <person name="Maaroufi H."/>
            <person name="Boyle B."/>
            <person name="Laroche J."/>
            <person name="Dewar K."/>
            <person name="Juretic N."/>
            <person name="Blackburn G."/>
            <person name="Nisole A."/>
            <person name="Brunet B."/>
            <person name="Brandao M."/>
            <person name="Lumley L."/>
            <person name="Duan J."/>
            <person name="Quan G."/>
            <person name="Lucarotti C.J."/>
            <person name="Roe A.D."/>
            <person name="Sperling F.A.H."/>
            <person name="Levesque R.C."/>
            <person name="Cusson M."/>
        </authorList>
    </citation>
    <scope>NUCLEOTIDE SEQUENCE [LARGE SCALE GENOMIC DNA]</scope>
    <source>
        <strain evidence="1">Glfc:IPQL:Cfum</strain>
    </source>
</reference>
<gene>
    <name evidence="1" type="ORF">MSG28_000903</name>
</gene>
<dbReference type="EMBL" id="CM046131">
    <property type="protein sequence ID" value="KAI8430719.1"/>
    <property type="molecule type" value="Genomic_DNA"/>
</dbReference>
<protein>
    <submittedName>
        <fullName evidence="1">Uncharacterized protein</fullName>
    </submittedName>
</protein>
<name>A0ACC0K2Y7_CHOFU</name>
<organism evidence="1 2">
    <name type="scientific">Choristoneura fumiferana</name>
    <name type="common">Spruce budworm moth</name>
    <name type="synonym">Archips fumiferana</name>
    <dbReference type="NCBI Taxonomy" id="7141"/>
    <lineage>
        <taxon>Eukaryota</taxon>
        <taxon>Metazoa</taxon>
        <taxon>Ecdysozoa</taxon>
        <taxon>Arthropoda</taxon>
        <taxon>Hexapoda</taxon>
        <taxon>Insecta</taxon>
        <taxon>Pterygota</taxon>
        <taxon>Neoptera</taxon>
        <taxon>Endopterygota</taxon>
        <taxon>Lepidoptera</taxon>
        <taxon>Glossata</taxon>
        <taxon>Ditrysia</taxon>
        <taxon>Tortricoidea</taxon>
        <taxon>Tortricidae</taxon>
        <taxon>Tortricinae</taxon>
        <taxon>Choristoneura</taxon>
    </lineage>
</organism>
<evidence type="ECO:0000313" key="2">
    <source>
        <dbReference type="Proteomes" id="UP001064048"/>
    </source>
</evidence>
<evidence type="ECO:0000313" key="1">
    <source>
        <dbReference type="EMBL" id="KAI8430719.1"/>
    </source>
</evidence>
<accession>A0ACC0K2Y7</accession>
<comment type="caution">
    <text evidence="1">The sequence shown here is derived from an EMBL/GenBank/DDBJ whole genome shotgun (WGS) entry which is preliminary data.</text>
</comment>